<dbReference type="PATRIC" id="fig|1217698.3.peg.747"/>
<dbReference type="GeneID" id="80104727"/>
<reference evidence="1 3" key="1">
    <citation type="submission" date="2013-02" db="EMBL/GenBank/DDBJ databases">
        <title>The Genome Sequence of Acinetobacter sp. NIPH 3623.</title>
        <authorList>
            <consortium name="The Broad Institute Genome Sequencing Platform"/>
            <consortium name="The Broad Institute Genome Sequencing Center for Infectious Disease"/>
            <person name="Cerqueira G."/>
            <person name="Feldgarden M."/>
            <person name="Courvalin P."/>
            <person name="Perichon B."/>
            <person name="Grillot-Courvalin C."/>
            <person name="Clermont D."/>
            <person name="Rocha E."/>
            <person name="Yoon E.-J."/>
            <person name="Nemec A."/>
            <person name="Walker B."/>
            <person name="Young S.K."/>
            <person name="Zeng Q."/>
            <person name="Gargeya S."/>
            <person name="Fitzgerald M."/>
            <person name="Haas B."/>
            <person name="Abouelleil A."/>
            <person name="Alvarado L."/>
            <person name="Arachchi H.M."/>
            <person name="Berlin A.M."/>
            <person name="Chapman S.B."/>
            <person name="Dewar J."/>
            <person name="Goldberg J."/>
            <person name="Griggs A."/>
            <person name="Gujja S."/>
            <person name="Hansen M."/>
            <person name="Howarth C."/>
            <person name="Imamovic A."/>
            <person name="Larimer J."/>
            <person name="McCowan C."/>
            <person name="Murphy C."/>
            <person name="Neiman D."/>
            <person name="Pearson M."/>
            <person name="Priest M."/>
            <person name="Roberts A."/>
            <person name="Saif S."/>
            <person name="Shea T."/>
            <person name="Sisk P."/>
            <person name="Sykes S."/>
            <person name="Wortman J."/>
            <person name="Nusbaum C."/>
            <person name="Birren B."/>
        </authorList>
    </citation>
    <scope>NUCLEOTIDE SEQUENCE [LARGE SCALE GENOMIC DNA]</scope>
    <source>
        <strain evidence="1 3">NIPH 3623</strain>
    </source>
</reference>
<dbReference type="HOGENOM" id="CLU_077878_0_0_6"/>
<dbReference type="EMBL" id="APSA01000003">
    <property type="protein sequence ID" value="ENX40126.1"/>
    <property type="molecule type" value="Genomic_DNA"/>
</dbReference>
<proteinExistence type="predicted"/>
<evidence type="ECO:0000313" key="3">
    <source>
        <dbReference type="Proteomes" id="UP000013200"/>
    </source>
</evidence>
<gene>
    <name evidence="1" type="ORF">F888_00769</name>
    <name evidence="2" type="ORF">GCM10007354_21530</name>
</gene>
<organism evidence="1 3">
    <name type="scientific">Acinetobacter courvalinii</name>
    <dbReference type="NCBI Taxonomy" id="280147"/>
    <lineage>
        <taxon>Bacteria</taxon>
        <taxon>Pseudomonadati</taxon>
        <taxon>Pseudomonadota</taxon>
        <taxon>Gammaproteobacteria</taxon>
        <taxon>Moraxellales</taxon>
        <taxon>Moraxellaceae</taxon>
        <taxon>Acinetobacter</taxon>
    </lineage>
</organism>
<dbReference type="Proteomes" id="UP000013200">
    <property type="component" value="Unassembled WGS sequence"/>
</dbReference>
<dbReference type="EMBL" id="BMDA01000002">
    <property type="protein sequence ID" value="GGH37160.1"/>
    <property type="molecule type" value="Genomic_DNA"/>
</dbReference>
<dbReference type="RefSeq" id="WP_005282654.1">
    <property type="nucleotide sequence ID" value="NZ_BMDA01000002.1"/>
</dbReference>
<protein>
    <submittedName>
        <fullName evidence="1">Uncharacterized protein</fullName>
    </submittedName>
</protein>
<reference evidence="2" key="3">
    <citation type="submission" date="2024-03" db="EMBL/GenBank/DDBJ databases">
        <authorList>
            <person name="Sun Q."/>
            <person name="Sedlacek I."/>
        </authorList>
    </citation>
    <scope>NUCLEOTIDE SEQUENCE</scope>
    <source>
        <strain evidence="2">CCM 8635</strain>
    </source>
</reference>
<dbReference type="AlphaFoldDB" id="N9RCN6"/>
<evidence type="ECO:0000313" key="1">
    <source>
        <dbReference type="EMBL" id="ENX40126.1"/>
    </source>
</evidence>
<evidence type="ECO:0000313" key="2">
    <source>
        <dbReference type="EMBL" id="GGH37160.1"/>
    </source>
</evidence>
<accession>N9RCN6</accession>
<comment type="caution">
    <text evidence="1">The sequence shown here is derived from an EMBL/GenBank/DDBJ whole genome shotgun (WGS) entry which is preliminary data.</text>
</comment>
<dbReference type="Proteomes" id="UP000652691">
    <property type="component" value="Unassembled WGS sequence"/>
</dbReference>
<name>N9RCN6_9GAMM</name>
<reference evidence="2 4" key="2">
    <citation type="journal article" date="2014" name="Int. J. Syst. Evol. Microbiol.">
        <title>Complete genome sequence of Corynebacterium casei LMG S-19264T (=DSM 44701T), isolated from a smear-ripened cheese.</title>
        <authorList>
            <consortium name="US DOE Joint Genome Institute (JGI-PGF)"/>
            <person name="Walter F."/>
            <person name="Albersmeier A."/>
            <person name="Kalinowski J."/>
            <person name="Ruckert C."/>
        </authorList>
    </citation>
    <scope>NUCLEOTIDE SEQUENCE [LARGE SCALE GENOMIC DNA]</scope>
    <source>
        <strain evidence="2 4">CCM 8635</strain>
    </source>
</reference>
<keyword evidence="3" id="KW-1185">Reference proteome</keyword>
<evidence type="ECO:0000313" key="4">
    <source>
        <dbReference type="Proteomes" id="UP000652691"/>
    </source>
</evidence>
<sequence>MNRQDDKKAMFDIMPADTEFSAVKPSLSRRLINKTLQHAQDAVEFASDTSRNIAGVADAALDALDQVTHHTKRGVEGMRNTVRDMVSETSEAARQVALAMARASLGKSSLTLYLPEMLLNNQIRKRMDRSEIDDIKIECGNDRFHIELDGHYRRFLYRLSLEFNVLECRIGQEKYLRLRQVDEHLDLQIRHGGTLTNWAARRVGNASFELINSLPIPFLINHLIRDVPGIQKEGHRLWYIDLEEAGFIDFINNRSWMVDKLLSLTDFSILPGLNILQESRELVQQLVDQFEIRGLRVQSGRLEVQVGIGTDYENKSR</sequence>